<dbReference type="Pfam" id="PF12867">
    <property type="entry name" value="DinB_2"/>
    <property type="match status" value="1"/>
</dbReference>
<accession>A0ABR9AFC6</accession>
<dbReference type="Proteomes" id="UP000647133">
    <property type="component" value="Unassembled WGS sequence"/>
</dbReference>
<dbReference type="InterPro" id="IPR034660">
    <property type="entry name" value="DinB/YfiT-like"/>
</dbReference>
<reference evidence="2 3" key="1">
    <citation type="submission" date="2020-09" db="EMBL/GenBank/DDBJ databases">
        <title>Echinicola sp. CAU 1574 isolated from sand of Sido Beach.</title>
        <authorList>
            <person name="Kim W."/>
        </authorList>
    </citation>
    <scope>NUCLEOTIDE SEQUENCE [LARGE SCALE GENOMIC DNA]</scope>
    <source>
        <strain evidence="2 3">CAU 1574</strain>
    </source>
</reference>
<dbReference type="RefSeq" id="WP_192007218.1">
    <property type="nucleotide sequence ID" value="NZ_JACYTQ010000001.1"/>
</dbReference>
<dbReference type="Gene3D" id="1.20.120.450">
    <property type="entry name" value="dinb family like domain"/>
    <property type="match status" value="1"/>
</dbReference>
<evidence type="ECO:0000259" key="1">
    <source>
        <dbReference type="Pfam" id="PF12867"/>
    </source>
</evidence>
<evidence type="ECO:0000313" key="3">
    <source>
        <dbReference type="Proteomes" id="UP000647133"/>
    </source>
</evidence>
<protein>
    <submittedName>
        <fullName evidence="2">DinB family protein</fullName>
    </submittedName>
</protein>
<dbReference type="SUPFAM" id="SSF109854">
    <property type="entry name" value="DinB/YfiT-like putative metalloenzymes"/>
    <property type="match status" value="1"/>
</dbReference>
<gene>
    <name evidence="2" type="ORF">IFO69_01380</name>
</gene>
<sequence length="186" mass="21828">MDTKINNWQASIDETTQKFLKSFADISPEKLFRKPNPNTWSIAENIQHLIVINESYFPIFKQLKEGTYQKPFIGNIGFLHRAIGNMILKSVNPENQKKIKTIPIWEPKKYQGPENDELLKDFENHQKALSAWLPKLKPFLEKHQVINSPANKLIAYSLETALDIITEHEKRHYEQSHRLLIRLNNQ</sequence>
<evidence type="ECO:0000313" key="2">
    <source>
        <dbReference type="EMBL" id="MBD8487388.1"/>
    </source>
</evidence>
<dbReference type="InterPro" id="IPR024775">
    <property type="entry name" value="DinB-like"/>
</dbReference>
<name>A0ABR9AFC6_9BACT</name>
<organism evidence="2 3">
    <name type="scientific">Echinicola arenosa</name>
    <dbReference type="NCBI Taxonomy" id="2774144"/>
    <lineage>
        <taxon>Bacteria</taxon>
        <taxon>Pseudomonadati</taxon>
        <taxon>Bacteroidota</taxon>
        <taxon>Cytophagia</taxon>
        <taxon>Cytophagales</taxon>
        <taxon>Cyclobacteriaceae</taxon>
        <taxon>Echinicola</taxon>
    </lineage>
</organism>
<feature type="domain" description="DinB-like" evidence="1">
    <location>
        <begin position="12"/>
        <end position="175"/>
    </location>
</feature>
<dbReference type="EMBL" id="JACYTQ010000001">
    <property type="protein sequence ID" value="MBD8487388.1"/>
    <property type="molecule type" value="Genomic_DNA"/>
</dbReference>
<proteinExistence type="predicted"/>
<keyword evidence="3" id="KW-1185">Reference proteome</keyword>
<comment type="caution">
    <text evidence="2">The sequence shown here is derived from an EMBL/GenBank/DDBJ whole genome shotgun (WGS) entry which is preliminary data.</text>
</comment>